<feature type="region of interest" description="Disordered" evidence="1">
    <location>
        <begin position="1"/>
        <end position="21"/>
    </location>
</feature>
<comment type="caution">
    <text evidence="2">The sequence shown here is derived from an EMBL/GenBank/DDBJ whole genome shotgun (WGS) entry which is preliminary data.</text>
</comment>
<gene>
    <name evidence="2" type="ORF">TMI583_LOCUS20862</name>
</gene>
<dbReference type="EMBL" id="CAJOBA010020062">
    <property type="protein sequence ID" value="CAF3906517.1"/>
    <property type="molecule type" value="Genomic_DNA"/>
</dbReference>
<evidence type="ECO:0000313" key="3">
    <source>
        <dbReference type="Proteomes" id="UP000682733"/>
    </source>
</evidence>
<feature type="non-terminal residue" evidence="2">
    <location>
        <position position="21"/>
    </location>
</feature>
<organism evidence="2 3">
    <name type="scientific">Didymodactylos carnosus</name>
    <dbReference type="NCBI Taxonomy" id="1234261"/>
    <lineage>
        <taxon>Eukaryota</taxon>
        <taxon>Metazoa</taxon>
        <taxon>Spiralia</taxon>
        <taxon>Gnathifera</taxon>
        <taxon>Rotifera</taxon>
        <taxon>Eurotatoria</taxon>
        <taxon>Bdelloidea</taxon>
        <taxon>Philodinida</taxon>
        <taxon>Philodinidae</taxon>
        <taxon>Didymodactylos</taxon>
    </lineage>
</organism>
<evidence type="ECO:0000256" key="1">
    <source>
        <dbReference type="SAM" id="MobiDB-lite"/>
    </source>
</evidence>
<evidence type="ECO:0000313" key="2">
    <source>
        <dbReference type="EMBL" id="CAF3906517.1"/>
    </source>
</evidence>
<reference evidence="2" key="1">
    <citation type="submission" date="2021-02" db="EMBL/GenBank/DDBJ databases">
        <authorList>
            <person name="Nowell W R."/>
        </authorList>
    </citation>
    <scope>NUCLEOTIDE SEQUENCE</scope>
</reference>
<accession>A0A8S2LTC2</accession>
<dbReference type="AlphaFoldDB" id="A0A8S2LTC2"/>
<name>A0A8S2LTC2_9BILA</name>
<protein>
    <submittedName>
        <fullName evidence="2">Uncharacterized protein</fullName>
    </submittedName>
</protein>
<dbReference type="Proteomes" id="UP000682733">
    <property type="component" value="Unassembled WGS sequence"/>
</dbReference>
<proteinExistence type="predicted"/>
<sequence>MKGMEGIKADDRNEKYESGSQ</sequence>